<reference evidence="1 2" key="1">
    <citation type="submission" date="2024-04" db="EMBL/GenBank/DDBJ databases">
        <title>Complete genome sequence of Nguyenibacter vanlangesis HBCM-1154, a strain capable of nitrogen fixation, IAA production, and phosphorus solubilization isolated from sugarcane soil.</title>
        <authorList>
            <person name="MY HANH P."/>
        </authorList>
    </citation>
    <scope>NUCLEOTIDE SEQUENCE [LARGE SCALE GENOMIC DNA]</scope>
    <source>
        <strain evidence="1 2">HBCM 1154</strain>
    </source>
</reference>
<dbReference type="InterPro" id="IPR009267">
    <property type="entry name" value="NTP_transf_6"/>
</dbReference>
<keyword evidence="2" id="KW-1185">Reference proteome</keyword>
<accession>A0ABZ3DBI4</accession>
<dbReference type="PANTHER" id="PTHR39166:SF1">
    <property type="entry name" value="BLL1166 PROTEIN"/>
    <property type="match status" value="1"/>
</dbReference>
<organism evidence="1 2">
    <name type="scientific">Nguyenibacter vanlangensis</name>
    <dbReference type="NCBI Taxonomy" id="1216886"/>
    <lineage>
        <taxon>Bacteria</taxon>
        <taxon>Pseudomonadati</taxon>
        <taxon>Pseudomonadota</taxon>
        <taxon>Alphaproteobacteria</taxon>
        <taxon>Acetobacterales</taxon>
        <taxon>Acetobacteraceae</taxon>
        <taxon>Nguyenibacter</taxon>
    </lineage>
</organism>
<sequence length="197" mass="22095">MADNTVTDAQRAQLRSIALESPLLSSILERWEQIVLPDAWLVGGAIAQTVWNRTFGFPPTYGINDVDIVYFDADNLSEDAEALHSARIRAAFPDLPAWIDVKNQARVHHWYEAKFGYSISPYTSAGEAIATFPTTATTVGLRPGRTELELCAPYGLSDLLGSVVRPNKRQITREIYERKVERWTTSWIGLTVIGWNE</sequence>
<dbReference type="EMBL" id="CP152276">
    <property type="protein sequence ID" value="XAE44802.1"/>
    <property type="molecule type" value="Genomic_DNA"/>
</dbReference>
<protein>
    <submittedName>
        <fullName evidence="1">Nucleotidyltransferase family protein</fullName>
    </submittedName>
</protein>
<name>A0ABZ3DBI4_9PROT</name>
<dbReference type="Pfam" id="PF06042">
    <property type="entry name" value="NTP_transf_6"/>
    <property type="match status" value="1"/>
</dbReference>
<evidence type="ECO:0000313" key="1">
    <source>
        <dbReference type="EMBL" id="XAE44802.1"/>
    </source>
</evidence>
<dbReference type="PANTHER" id="PTHR39166">
    <property type="entry name" value="BLL1166 PROTEIN"/>
    <property type="match status" value="1"/>
</dbReference>
<evidence type="ECO:0000313" key="2">
    <source>
        <dbReference type="Proteomes" id="UP001449795"/>
    </source>
</evidence>
<dbReference type="RefSeq" id="WP_342630007.1">
    <property type="nucleotide sequence ID" value="NZ_CP152276.1"/>
</dbReference>
<proteinExistence type="predicted"/>
<gene>
    <name evidence="1" type="ORF">AAC691_10455</name>
</gene>
<dbReference type="Proteomes" id="UP001449795">
    <property type="component" value="Chromosome"/>
</dbReference>